<evidence type="ECO:0000313" key="2">
    <source>
        <dbReference type="Proteomes" id="UP000220874"/>
    </source>
</evidence>
<gene>
    <name evidence="1" type="ORF">Fa100709_078</name>
</gene>
<reference evidence="1 2" key="1">
    <citation type="journal article" date="2016" name="Environ. Microbiol.">
        <title>Genomic diversification of marine cyanophages into stable ecotypes.</title>
        <authorList>
            <person name="Marston M.F."/>
            <person name="Martiny J.B."/>
        </authorList>
    </citation>
    <scope>NUCLEOTIDE SEQUENCE [LARGE SCALE GENOMIC DNA]</scope>
    <source>
        <strain evidence="1">Fa_10_0709</strain>
    </source>
</reference>
<evidence type="ECO:0000313" key="1">
    <source>
        <dbReference type="EMBL" id="AON97805.1"/>
    </source>
</evidence>
<organism evidence="1 2">
    <name type="scientific">Synechococcus phage S-RIM2</name>
    <dbReference type="NCBI Taxonomy" id="687800"/>
    <lineage>
        <taxon>Viruses</taxon>
        <taxon>Duplodnaviria</taxon>
        <taxon>Heunggongvirae</taxon>
        <taxon>Uroviricota</taxon>
        <taxon>Caudoviricetes</taxon>
        <taxon>Pantevenvirales</taxon>
        <taxon>Kyanoviridae</taxon>
        <taxon>Nerrivikvirus</taxon>
        <taxon>Nerrivikvirus srim2</taxon>
    </lineage>
</organism>
<dbReference type="EMBL" id="KX349227">
    <property type="protein sequence ID" value="AON97805.1"/>
    <property type="molecule type" value="Genomic_DNA"/>
</dbReference>
<proteinExistence type="predicted"/>
<protein>
    <submittedName>
        <fullName evidence="1">Uncharacterized protein</fullName>
    </submittedName>
</protein>
<accession>A0A1D7R8T0</accession>
<sequence length="86" mass="10069">MHTFTHGQSVSFRQYSGFVNFISEYYITICIKEYCNPDEDGISCRRNTRQVNLLVFPNQWKDVYPNPITSSLHFSTDNAELVENLK</sequence>
<dbReference type="Proteomes" id="UP000220874">
    <property type="component" value="Segment"/>
</dbReference>
<name>A0A1D7R8T0_9CAUD</name>